<gene>
    <name evidence="4" type="ORF">FLB61_08540</name>
</gene>
<reference evidence="4 5" key="1">
    <citation type="journal article" date="2020" name="New Microbes New Infect">
        <title>Sellimonas caecigallum sp. nov., description and genome sequence of a new member of the Sellimonas genus isolated from the cecum of feral chicken.</title>
        <authorList>
            <person name="Wongkuna S."/>
            <person name="Ghimire S."/>
            <person name="Antony L."/>
            <person name="Chankhamhaengdecha S."/>
            <person name="Janvilisri T."/>
            <person name="Scaria J."/>
        </authorList>
    </citation>
    <scope>NUCLEOTIDE SEQUENCE [LARGE SCALE GENOMIC DNA]</scope>
    <source>
        <strain evidence="4 5">SW451</strain>
    </source>
</reference>
<comment type="caution">
    <text evidence="4">The sequence shown here is derived from an EMBL/GenBank/DDBJ whole genome shotgun (WGS) entry which is preliminary data.</text>
</comment>
<dbReference type="PROSITE" id="PS51766">
    <property type="entry name" value="DOCKERIN"/>
    <property type="match status" value="1"/>
</dbReference>
<dbReference type="Pfam" id="PF05342">
    <property type="entry name" value="Peptidase_M26_N"/>
    <property type="match status" value="3"/>
</dbReference>
<dbReference type="Gene3D" id="2.160.20.110">
    <property type="match status" value="3"/>
</dbReference>
<name>A0ABS7L817_9FIRM</name>
<evidence type="ECO:0000313" key="5">
    <source>
        <dbReference type="Proteomes" id="UP000779049"/>
    </source>
</evidence>
<evidence type="ECO:0000256" key="2">
    <source>
        <dbReference type="SAM" id="Phobius"/>
    </source>
</evidence>
<organism evidence="4 5">
    <name type="scientific">Sellimonas caecigallum</name>
    <dbReference type="NCBI Taxonomy" id="2592333"/>
    <lineage>
        <taxon>Bacteria</taxon>
        <taxon>Bacillati</taxon>
        <taxon>Bacillota</taxon>
        <taxon>Clostridia</taxon>
        <taxon>Lachnospirales</taxon>
        <taxon>Lachnospiraceae</taxon>
        <taxon>Sellimonas</taxon>
    </lineage>
</organism>
<dbReference type="InterPro" id="IPR011493">
    <property type="entry name" value="GLUG"/>
</dbReference>
<dbReference type="InterPro" id="IPR008006">
    <property type="entry name" value="Peptidase_M26_N_dom"/>
</dbReference>
<dbReference type="CDD" id="cd14256">
    <property type="entry name" value="Dockerin_I"/>
    <property type="match status" value="1"/>
</dbReference>
<feature type="transmembrane region" description="Helical" evidence="2">
    <location>
        <begin position="271"/>
        <end position="293"/>
    </location>
</feature>
<dbReference type="InterPro" id="IPR016134">
    <property type="entry name" value="Dockerin_dom"/>
</dbReference>
<sequence>MWLFLAVCGSPWSYVFSSNLILFPMHKTGTMVWVKKRPILRKGLKSDMRTMRVLLTAVMLCSFLLTGTKSNAADVSGIEISASSRFIRKGEETDLTFSLKGYSDIEDGINVLKGALEYDTDVFEAVSQENFETANSWEKLFYNPRNGQFVLINKGGSMREESVFSVRLVARQSIPAKETSVTVRDLSVSEGREDIDLSDVSFSLSAVSELPWQSTEGEDGNLEDKGNDSVQTGDSLAGIFPVAGVFLGSAVLIGVVLFRKRMGKFSGKKKILMGVIVCTGVVLLSAGGIYAFAGKGDLDNDGDTDYTDVELLEKHLIGLKLLPDKGRRGADMNADGTLTVTDLSLLIRKIEKSVDYEVKLSSAMERFHYEKKEEIQLRFQADVSYGTLIEKVTVNGEEYEAEREEGSAVYHINVETGDNSGVKEFHITEVWLEGGQKVKTDYTEKIDVLKEEPAAEAFLAEELTDTAQMKISFDLKDADLALTHAEMKVIKDLDGTLIVSKKLKAGHHQFVLDLEEDTVYKVHIAGYYDRATGKLPSEDSYRGSFTAEKEIQLNLEYSFTFSSLKAALEDGTLTDRFSRNQPVTLTFESGNATRFMPESAVVNGKVYPVVQKDQGYTVTLGGFDKIGNTQIRVEQIILENGKSFRISDNNEINIMILKETPKVYDFSVKEDAENNQFEVAFRLTDPDGTLSGHKVRIQNVKGDVVGEQEFRKIHLDNELFEEAITLSDRSLTTEYTVQITADCDLTEDGTEQEEGKILAEKTVKAEPRVQIADGRASTLYAEKGENTELFYGVEHNIESGITAFVVDNLEVHPKQQQDGTWKVSVPAPLQAGVHAFALSQVVFRDGMEVSAKYETQVEVLKDIPAVENVVCSKTAENELHVQLELLDPDHALQDARVQIKEEGGKILLNESVTGSESTVSTALTAMESYIITVTADYDRDTNTIENQSNEYKNEILYTEKVYASRDALEFKDITAEKLYYHGINGREEVRVLDITEGLPKDTDRYFAMIEMENMPDFYAGIREFRKEKDSEKVYAVLDQEEVVRYEADGSRVNGYAFPIAYKDDEGEHPVIASAEELFDAMEANPKGNFRLTEDLDASAISADQAAIAGRFTGELDGNGYRIRNLKTSLFSDLSGAYIHDLVIEDAAVTVQRKGILSEVIQNKSKIENVFLVDSSISNGVDGMGAFAGRLANSEIRRSASINVSVKGLVAIGGIVGKTETGAVIEDCYVTGKIQGTYDHPSLGARTGGIAGWHGGGKISRCYTKAKIVAPAKKGNGGIIGGPNTGTPSIEYSLSMSNGDGYRIAGFDVLGNAKEVYEHFGSGSTTNITEDNAGNVKETDAVYDKSFYKNTLGYDDRVWEFRWLSFGKTPSLKKAPVMENNLGIPNYSIVTKHKDYLPEKETAYANMAKMMPFSDSRLWVAYGNRIPEGSKLGSERIRFILPIHENGSLISGLRKSEPDDIEKIRIVYETGKMEEHHVAYRKLTGELAALYDVEGTDLKYEFGNYISDIDGTVLSDTVNMVKTYDYVGDIAVLTPEEESRLYADYYNENVKGNMETILQKLFSAGERYPTYSSHPAVQTLAEERMRDDKELKRILYAYNYYDKWYRIGYKGVTLSDLMFFSGELMADGMTYDALTEQLLSAASGQRNTDQTVTFYNNVLKNYTGQDLTGFLGDLSESLAGYEDPNEWFRQSFGGVLVEEEASGYGEGKIRYRIWDNLSGLKDSEKSIVLQILTAPQKDMYLISVPSQILIGSMNRYQEYLNKDGQERERIRHTAEIYAEKMGIFYGVSSRWMNNSAHRLNSFVNIQYDTRLGFPESPAAAAGIQEKGKTRDPIMKWVYEANNMLNALNGSAAVANGSIVIWMHTPALGTSDYIFFTFSHETAHNQDGRYFYGGEGRRNGTGAEAHADGNIAQEMRDGAMVFNISKNNDIGTEMTNNFSYERIDTAEKIHSYYREMFDTGYVLDYLAAQAFFELTPEQQAAVAVQAEHTAGGNSSMSTTYRKLTAGEVHAMNLDSMEALWDHKISIRNAASYPEKISTATEGSYGFESFYTMNWYQSHNDNGSPDTHSFKRLGQEMLGLAGYEKGYKVYMSALSDNDLEALRKITGNPDITWKKYKLDRYQEVEEKLHQIPYFDKERVIEQFKEAFKADAANGNTNRSMETKRMIYGMVKRVTGDFSDGGIYKSPTVIPITSAEEFVHQVSKNPYGYYSLEQDIDFSGISASGGSYISGRFIGILDGNGYQMTGMKYPLFGDMQYAKVKDLIISASSYEGDAQAILAVKAKKATVGNIKAVNVDLSLPLIKTKTEGYYEYGDISVTVGVKRITTPEEFLDIGASAQSLKKQYVLETDLDFRTSSYAEFAVRGTFSGKLDGNGHTISGLDAVLFEKMEGAKVSNLTVQGSHLTKNTQQGALSNDIRDSTVEDIKIKEVTIANDTNQVGGLAGVIADGEIRRVSVEDISIRSNNTIGGIAGQFDGRILEDSMVTGVIEGTIRHQMGTRIGGITGWQGGGIIRRCLTKINITAPEPTGNGGIIGGPSNGNVSIESSVSLSMGVNANRISGWDVLGITSSVYELDSSDSTSNLHGGNADRVFSVSEEETAKKYFYTETLGWSEDVWDFREVTGGGLPKLR</sequence>
<dbReference type="Pfam" id="PF07581">
    <property type="entry name" value="Glug"/>
    <property type="match status" value="1"/>
</dbReference>
<keyword evidence="5" id="KW-1185">Reference proteome</keyword>
<dbReference type="InterPro" id="IPR036439">
    <property type="entry name" value="Dockerin_dom_sf"/>
</dbReference>
<protein>
    <recommendedName>
        <fullName evidence="3">Dockerin domain-containing protein</fullName>
    </recommendedName>
</protein>
<evidence type="ECO:0000313" key="4">
    <source>
        <dbReference type="EMBL" id="MBY0759132.1"/>
    </source>
</evidence>
<dbReference type="PROSITE" id="PS00018">
    <property type="entry name" value="EF_HAND_1"/>
    <property type="match status" value="1"/>
</dbReference>
<keyword evidence="2" id="KW-0812">Transmembrane</keyword>
<accession>A0ABS7L817</accession>
<feature type="transmembrane region" description="Helical" evidence="2">
    <location>
        <begin position="236"/>
        <end position="259"/>
    </location>
</feature>
<proteinExistence type="predicted"/>
<feature type="domain" description="Dockerin" evidence="3">
    <location>
        <begin position="291"/>
        <end position="359"/>
    </location>
</feature>
<dbReference type="Pfam" id="PF07580">
    <property type="entry name" value="Peptidase_M26_C"/>
    <property type="match status" value="1"/>
</dbReference>
<evidence type="ECO:0000256" key="1">
    <source>
        <dbReference type="ARBA" id="ARBA00022801"/>
    </source>
</evidence>
<dbReference type="InterPro" id="IPR002105">
    <property type="entry name" value="Dockerin_1_rpt"/>
</dbReference>
<dbReference type="Proteomes" id="UP000779049">
    <property type="component" value="Unassembled WGS sequence"/>
</dbReference>
<keyword evidence="1" id="KW-0378">Hydrolase</keyword>
<dbReference type="SUPFAM" id="SSF63446">
    <property type="entry name" value="Type I dockerin domain"/>
    <property type="match status" value="1"/>
</dbReference>
<keyword evidence="2" id="KW-1133">Transmembrane helix</keyword>
<dbReference type="Gene3D" id="1.10.1330.10">
    <property type="entry name" value="Dockerin domain"/>
    <property type="match status" value="1"/>
</dbReference>
<dbReference type="InterPro" id="IPR011505">
    <property type="entry name" value="Peptidase_M26_C_dom"/>
</dbReference>
<dbReference type="Pfam" id="PF00404">
    <property type="entry name" value="Dockerin_1"/>
    <property type="match status" value="1"/>
</dbReference>
<dbReference type="InterPro" id="IPR018247">
    <property type="entry name" value="EF_Hand_1_Ca_BS"/>
</dbReference>
<dbReference type="EMBL" id="VIRV01000011">
    <property type="protein sequence ID" value="MBY0759132.1"/>
    <property type="molecule type" value="Genomic_DNA"/>
</dbReference>
<evidence type="ECO:0000259" key="3">
    <source>
        <dbReference type="PROSITE" id="PS51766"/>
    </source>
</evidence>
<keyword evidence="2" id="KW-0472">Membrane</keyword>